<gene>
    <name evidence="10" type="ORF">CDQ84_01695</name>
</gene>
<dbReference type="InterPro" id="IPR000245">
    <property type="entry name" value="ATPase_proteolipid_csu"/>
</dbReference>
<dbReference type="InterPro" id="IPR035921">
    <property type="entry name" value="F/V-ATP_Csub_sf"/>
</dbReference>
<evidence type="ECO:0000256" key="8">
    <source>
        <dbReference type="RuleBase" id="RU363060"/>
    </source>
</evidence>
<comment type="similarity">
    <text evidence="2 8">Belongs to the V-ATPase proteolipid subunit family.</text>
</comment>
<proteinExistence type="inferred from homology"/>
<feature type="domain" description="V-ATPase proteolipid subunit C-like" evidence="9">
    <location>
        <begin position="93"/>
        <end position="151"/>
    </location>
</feature>
<keyword evidence="3 8" id="KW-0813">Transport</keyword>
<dbReference type="CDD" id="cd18180">
    <property type="entry name" value="ATP-synt_Vo_Ao_c_NTPK_rpt2"/>
    <property type="match status" value="1"/>
</dbReference>
<evidence type="ECO:0000256" key="5">
    <source>
        <dbReference type="ARBA" id="ARBA00022989"/>
    </source>
</evidence>
<feature type="transmembrane region" description="Helical" evidence="8">
    <location>
        <begin position="63"/>
        <end position="83"/>
    </location>
</feature>
<feature type="domain" description="V-ATPase proteolipid subunit C-like" evidence="9">
    <location>
        <begin position="14"/>
        <end position="73"/>
    </location>
</feature>
<keyword evidence="11" id="KW-1185">Reference proteome</keyword>
<dbReference type="Gene3D" id="1.20.120.610">
    <property type="entry name" value="lithium bound rotor ring of v- atpase"/>
    <property type="match status" value="1"/>
</dbReference>
<dbReference type="NCBIfam" id="NF005124">
    <property type="entry name" value="PRK06558.1"/>
    <property type="match status" value="1"/>
</dbReference>
<dbReference type="GO" id="GO:0046961">
    <property type="term" value="F:proton-transporting ATPase activity, rotational mechanism"/>
    <property type="evidence" value="ECO:0007669"/>
    <property type="project" value="InterPro"/>
</dbReference>
<dbReference type="GO" id="GO:0033179">
    <property type="term" value="C:proton-transporting V-type ATPase, V0 domain"/>
    <property type="evidence" value="ECO:0007669"/>
    <property type="project" value="InterPro"/>
</dbReference>
<evidence type="ECO:0000256" key="7">
    <source>
        <dbReference type="ARBA" id="ARBA00023136"/>
    </source>
</evidence>
<evidence type="ECO:0000256" key="4">
    <source>
        <dbReference type="ARBA" id="ARBA00022692"/>
    </source>
</evidence>
<feature type="transmembrane region" description="Helical" evidence="8">
    <location>
        <begin position="90"/>
        <end position="110"/>
    </location>
</feature>
<protein>
    <submittedName>
        <fullName evidence="10">Permease</fullName>
    </submittedName>
</protein>
<accession>A0A2K2FRL4</accession>
<dbReference type="EMBL" id="NIOJ01000002">
    <property type="protein sequence ID" value="PNU01404.1"/>
    <property type="molecule type" value="Genomic_DNA"/>
</dbReference>
<dbReference type="PRINTS" id="PR00122">
    <property type="entry name" value="VACATPASE"/>
</dbReference>
<dbReference type="OrthoDB" id="384481at2"/>
<dbReference type="InterPro" id="IPR002379">
    <property type="entry name" value="ATPase_proteolipid_c-like_dom"/>
</dbReference>
<dbReference type="AlphaFoldDB" id="A0A2K2FRL4"/>
<dbReference type="SUPFAM" id="SSF81333">
    <property type="entry name" value="F1F0 ATP synthase subunit C"/>
    <property type="match status" value="2"/>
</dbReference>
<dbReference type="Proteomes" id="UP000236151">
    <property type="component" value="Unassembled WGS sequence"/>
</dbReference>
<dbReference type="RefSeq" id="WP_103079984.1">
    <property type="nucleotide sequence ID" value="NZ_CP021850.1"/>
</dbReference>
<comment type="subcellular location">
    <subcellularLocation>
        <location evidence="1">Membrane</location>
        <topology evidence="1">Multi-pass membrane protein</topology>
    </subcellularLocation>
</comment>
<keyword evidence="6 8" id="KW-0406">Ion transport</keyword>
<keyword evidence="7 8" id="KW-0472">Membrane</keyword>
<evidence type="ECO:0000256" key="1">
    <source>
        <dbReference type="ARBA" id="ARBA00004141"/>
    </source>
</evidence>
<feature type="transmembrane region" description="Helical" evidence="8">
    <location>
        <begin position="130"/>
        <end position="152"/>
    </location>
</feature>
<dbReference type="CDD" id="cd18179">
    <property type="entry name" value="ATP-synt_Vo_Ao_c_NTPK_rpt1"/>
    <property type="match status" value="1"/>
</dbReference>
<dbReference type="KEGG" id="cthd:CDO33_04025"/>
<evidence type="ECO:0000256" key="6">
    <source>
        <dbReference type="ARBA" id="ARBA00023065"/>
    </source>
</evidence>
<organism evidence="10 11">
    <name type="scientific">Clostridium thermosuccinogenes</name>
    <dbReference type="NCBI Taxonomy" id="84032"/>
    <lineage>
        <taxon>Bacteria</taxon>
        <taxon>Bacillati</taxon>
        <taxon>Bacillota</taxon>
        <taxon>Clostridia</taxon>
        <taxon>Eubacteriales</taxon>
        <taxon>Clostridiaceae</taxon>
        <taxon>Clostridium</taxon>
    </lineage>
</organism>
<dbReference type="Pfam" id="PF00137">
    <property type="entry name" value="ATP-synt_C"/>
    <property type="match status" value="2"/>
</dbReference>
<sequence>MGALFQNGNFWAILGAAIAFIVAGIGSSKGVGIAGQAGAGVLSEDPDKFVPVMVLEALPSTQAIYGFVIAFFIIGKITTGGTLPFTSGMILLLAGMPIGLVGLVSGIFQGKVAAAGINMVAKQSGGMVKGVILALMVEMFAILALIVSILMIGKV</sequence>
<evidence type="ECO:0000259" key="9">
    <source>
        <dbReference type="Pfam" id="PF00137"/>
    </source>
</evidence>
<name>A0A2K2FRL4_9CLOT</name>
<dbReference type="PANTHER" id="PTHR10263">
    <property type="entry name" value="V-TYPE PROTON ATPASE PROTEOLIPID SUBUNIT"/>
    <property type="match status" value="1"/>
</dbReference>
<evidence type="ECO:0000256" key="2">
    <source>
        <dbReference type="ARBA" id="ARBA00007296"/>
    </source>
</evidence>
<evidence type="ECO:0000313" key="11">
    <source>
        <dbReference type="Proteomes" id="UP000236151"/>
    </source>
</evidence>
<comment type="caution">
    <text evidence="10">The sequence shown here is derived from an EMBL/GenBank/DDBJ whole genome shotgun (WGS) entry which is preliminary data.</text>
</comment>
<keyword evidence="5 8" id="KW-1133">Transmembrane helix</keyword>
<reference evidence="11" key="1">
    <citation type="submission" date="2017-06" db="EMBL/GenBank/DDBJ databases">
        <title>Investigating the central metabolism of Clostridium thermosuccinogenes.</title>
        <authorList>
            <person name="Koendjbiharie J.G."/>
            <person name="Van Kranenburg R."/>
            <person name="Vriesendorp B."/>
        </authorList>
    </citation>
    <scope>NUCLEOTIDE SEQUENCE [LARGE SCALE GENOMIC DNA]</scope>
    <source>
        <strain evidence="11">DSM 5806</strain>
    </source>
</reference>
<evidence type="ECO:0000313" key="10">
    <source>
        <dbReference type="EMBL" id="PNU01404.1"/>
    </source>
</evidence>
<keyword evidence="4 8" id="KW-0812">Transmembrane</keyword>
<evidence type="ECO:0000256" key="3">
    <source>
        <dbReference type="ARBA" id="ARBA00022448"/>
    </source>
</evidence>